<reference evidence="1 2" key="1">
    <citation type="journal article" date="2014" name="Genome Announc.">
        <title>Draft Genome Sequence of the Antitrypanosomally Active Sponge-Associated Bacterium Actinokineospora sp. Strain EG49.</title>
        <authorList>
            <person name="Harjes J."/>
            <person name="Ryu T."/>
            <person name="Abdelmohsen U.R."/>
            <person name="Moitinho-Silva L."/>
            <person name="Horn H."/>
            <person name="Ravasi T."/>
            <person name="Hentschel U."/>
        </authorList>
    </citation>
    <scope>NUCLEOTIDE SEQUENCE [LARGE SCALE GENOMIC DNA]</scope>
    <source>
        <strain evidence="1 2">EG49</strain>
    </source>
</reference>
<name>W7ISN8_9PSEU</name>
<dbReference type="EMBL" id="AYXG01000187">
    <property type="protein sequence ID" value="EWC59747.1"/>
    <property type="molecule type" value="Genomic_DNA"/>
</dbReference>
<keyword evidence="2" id="KW-1185">Reference proteome</keyword>
<dbReference type="AlphaFoldDB" id="W7ISN8"/>
<accession>A0A8E2X409</accession>
<gene>
    <name evidence="1" type="ORF">UO65_4986</name>
</gene>
<dbReference type="eggNOG" id="ENOG5033GG6">
    <property type="taxonomic scope" value="Bacteria"/>
</dbReference>
<dbReference type="Proteomes" id="UP000019277">
    <property type="component" value="Unassembled WGS sequence"/>
</dbReference>
<comment type="caution">
    <text evidence="1">The sequence shown here is derived from an EMBL/GenBank/DDBJ whole genome shotgun (WGS) entry which is preliminary data.</text>
</comment>
<sequence>MTIPSKASIRVATDALRAEGAVWSAQAGVLDTLAGKAEGLRLTRIEAGLFQVVFSAYEEAVTTVTDRAREGSRRMDEIAATLIQVANTYDQEEQANEHGLRNVY</sequence>
<proteinExistence type="predicted"/>
<protein>
    <recommendedName>
        <fullName evidence="3">Excreted virulence factor EspC (Type VII ESX diderm)</fullName>
    </recommendedName>
</protein>
<evidence type="ECO:0000313" key="2">
    <source>
        <dbReference type="Proteomes" id="UP000019277"/>
    </source>
</evidence>
<organism evidence="1 2">
    <name type="scientific">Actinokineospora spheciospongiae</name>
    <dbReference type="NCBI Taxonomy" id="909613"/>
    <lineage>
        <taxon>Bacteria</taxon>
        <taxon>Bacillati</taxon>
        <taxon>Actinomycetota</taxon>
        <taxon>Actinomycetes</taxon>
        <taxon>Pseudonocardiales</taxon>
        <taxon>Pseudonocardiaceae</taxon>
        <taxon>Actinokineospora</taxon>
    </lineage>
</organism>
<accession>W7ISN8</accession>
<dbReference type="STRING" id="909613.UO65_4986"/>
<evidence type="ECO:0000313" key="1">
    <source>
        <dbReference type="EMBL" id="EWC59747.1"/>
    </source>
</evidence>
<dbReference type="RefSeq" id="WP_035286687.1">
    <property type="nucleotide sequence ID" value="NZ_AYXG01000187.1"/>
</dbReference>
<evidence type="ECO:0008006" key="3">
    <source>
        <dbReference type="Google" id="ProtNLM"/>
    </source>
</evidence>